<dbReference type="GO" id="GO:0019829">
    <property type="term" value="F:ATPase-coupled monoatomic cation transmembrane transporter activity"/>
    <property type="evidence" value="ECO:0007669"/>
    <property type="project" value="TreeGrafter"/>
</dbReference>
<dbReference type="InterPro" id="IPR001757">
    <property type="entry name" value="P_typ_ATPase"/>
</dbReference>
<evidence type="ECO:0000256" key="9">
    <source>
        <dbReference type="ARBA" id="ARBA00022967"/>
    </source>
</evidence>
<dbReference type="FunFam" id="2.70.150.10:FF:000160">
    <property type="entry name" value="Sarcoplasmic/endoplasmic reticulum calcium ATPase 1"/>
    <property type="match status" value="1"/>
</dbReference>
<sequence length="238" mass="25921">MSDQSYNYQSLSTEELYQSLATRQTGLYNEEVSQRQSQYGKNLLASGKQESKLLKFLKNFTSLMAILLWVGGLVAILSGTFELGIAIWLVNVINGVFSFIQENRAQKATEALKNMLPSYARVVRDGIEQKILAEDLVPGDILLIEEGDKISADARIILSTDLQVNQSALTGESNPVRKNAKVVTDSDVTALEADNLVFAGTTVANGSARVAVTKIAMQTEFGKIADLTQTVADEKSPL</sequence>
<dbReference type="PANTHER" id="PTHR43294">
    <property type="entry name" value="SODIUM/POTASSIUM-TRANSPORTING ATPASE SUBUNIT ALPHA"/>
    <property type="match status" value="1"/>
</dbReference>
<evidence type="ECO:0000256" key="12">
    <source>
        <dbReference type="SAM" id="Phobius"/>
    </source>
</evidence>
<reference evidence="14" key="1">
    <citation type="submission" date="2011-07" db="EMBL/GenBank/DDBJ databases">
        <authorList>
            <person name="Stanhope M.J."/>
            <person name="Durkin A.S."/>
            <person name="Hostetler J."/>
            <person name="Kim M."/>
            <person name="Radune D."/>
            <person name="Singh I."/>
            <person name="Town C.D."/>
        </authorList>
    </citation>
    <scope>NUCLEOTIDE SEQUENCE [LARGE SCALE GENOMIC DNA]</scope>
    <source>
        <strain evidence="14">HS-6</strain>
    </source>
</reference>
<keyword evidence="8" id="KW-0460">Magnesium</keyword>
<dbReference type="InterPro" id="IPR050510">
    <property type="entry name" value="Cation_transp_ATPase_P-type"/>
</dbReference>
<dbReference type="InterPro" id="IPR023298">
    <property type="entry name" value="ATPase_P-typ_TM_dom_sf"/>
</dbReference>
<accession>G5JQC3</accession>
<evidence type="ECO:0000256" key="1">
    <source>
        <dbReference type="ARBA" id="ARBA00004651"/>
    </source>
</evidence>
<evidence type="ECO:0000256" key="5">
    <source>
        <dbReference type="ARBA" id="ARBA00022692"/>
    </source>
</evidence>
<keyword evidence="10 12" id="KW-1133">Transmembrane helix</keyword>
<dbReference type="Pfam" id="PF00122">
    <property type="entry name" value="E1-E2_ATPase"/>
    <property type="match status" value="1"/>
</dbReference>
<evidence type="ECO:0000256" key="3">
    <source>
        <dbReference type="ARBA" id="ARBA00022475"/>
    </source>
</evidence>
<dbReference type="STRING" id="873449.STRCR_1806"/>
<dbReference type="EMBL" id="AEUV02000002">
    <property type="protein sequence ID" value="EHI74680.1"/>
    <property type="molecule type" value="Genomic_DNA"/>
</dbReference>
<feature type="transmembrane region" description="Helical" evidence="12">
    <location>
        <begin position="56"/>
        <end position="77"/>
    </location>
</feature>
<evidence type="ECO:0000256" key="4">
    <source>
        <dbReference type="ARBA" id="ARBA00022553"/>
    </source>
</evidence>
<evidence type="ECO:0000313" key="15">
    <source>
        <dbReference type="Proteomes" id="UP000004322"/>
    </source>
</evidence>
<evidence type="ECO:0000256" key="7">
    <source>
        <dbReference type="ARBA" id="ARBA00022840"/>
    </source>
</evidence>
<feature type="domain" description="Cation-transporting P-type ATPase N-terminal" evidence="13">
    <location>
        <begin position="7"/>
        <end position="80"/>
    </location>
</feature>
<dbReference type="Gene3D" id="2.70.150.10">
    <property type="entry name" value="Calcium-transporting ATPase, cytoplasmic transduction domain A"/>
    <property type="match status" value="1"/>
</dbReference>
<dbReference type="AlphaFoldDB" id="G5JQC3"/>
<keyword evidence="3" id="KW-1003">Cell membrane</keyword>
<dbReference type="SUPFAM" id="SSF81653">
    <property type="entry name" value="Calcium ATPase, transduction domain A"/>
    <property type="match status" value="1"/>
</dbReference>
<dbReference type="GO" id="GO:0005524">
    <property type="term" value="F:ATP binding"/>
    <property type="evidence" value="ECO:0007669"/>
    <property type="project" value="UniProtKB-KW"/>
</dbReference>
<evidence type="ECO:0000313" key="14">
    <source>
        <dbReference type="EMBL" id="EHI74680.1"/>
    </source>
</evidence>
<keyword evidence="9" id="KW-1278">Translocase</keyword>
<protein>
    <recommendedName>
        <fullName evidence="13">Cation-transporting P-type ATPase N-terminal domain-containing protein</fullName>
    </recommendedName>
</protein>
<dbReference type="Pfam" id="PF00690">
    <property type="entry name" value="Cation_ATPase_N"/>
    <property type="match status" value="1"/>
</dbReference>
<proteinExistence type="inferred from homology"/>
<dbReference type="GO" id="GO:0016887">
    <property type="term" value="F:ATP hydrolysis activity"/>
    <property type="evidence" value="ECO:0007669"/>
    <property type="project" value="InterPro"/>
</dbReference>
<evidence type="ECO:0000256" key="11">
    <source>
        <dbReference type="ARBA" id="ARBA00023136"/>
    </source>
</evidence>
<evidence type="ECO:0000256" key="6">
    <source>
        <dbReference type="ARBA" id="ARBA00022741"/>
    </source>
</evidence>
<dbReference type="InterPro" id="IPR008250">
    <property type="entry name" value="ATPase_P-typ_transduc_dom_A_sf"/>
</dbReference>
<dbReference type="SMART" id="SM00831">
    <property type="entry name" value="Cation_ATPase_N"/>
    <property type="match status" value="1"/>
</dbReference>
<dbReference type="eggNOG" id="COG0474">
    <property type="taxonomic scope" value="Bacteria"/>
</dbReference>
<dbReference type="Proteomes" id="UP000004322">
    <property type="component" value="Unassembled WGS sequence"/>
</dbReference>
<dbReference type="Gene3D" id="1.20.1110.10">
    <property type="entry name" value="Calcium-transporting ATPase, transmembrane domain"/>
    <property type="match status" value="1"/>
</dbReference>
<comment type="caution">
    <text evidence="14">The sequence shown here is derived from an EMBL/GenBank/DDBJ whole genome shotgun (WGS) entry which is preliminary data.</text>
</comment>
<dbReference type="SUPFAM" id="SSF81665">
    <property type="entry name" value="Calcium ATPase, transmembrane domain M"/>
    <property type="match status" value="1"/>
</dbReference>
<comment type="subcellular location">
    <subcellularLocation>
        <location evidence="1">Cell membrane</location>
        <topology evidence="1">Multi-pass membrane protein</topology>
    </subcellularLocation>
</comment>
<keyword evidence="6" id="KW-0547">Nucleotide-binding</keyword>
<dbReference type="InterPro" id="IPR004014">
    <property type="entry name" value="ATPase_P-typ_cation-transptr_N"/>
</dbReference>
<dbReference type="PANTHER" id="PTHR43294:SF21">
    <property type="entry name" value="CATION TRANSPORTING ATPASE"/>
    <property type="match status" value="1"/>
</dbReference>
<dbReference type="GO" id="GO:0005886">
    <property type="term" value="C:plasma membrane"/>
    <property type="evidence" value="ECO:0007669"/>
    <property type="project" value="UniProtKB-SubCell"/>
</dbReference>
<keyword evidence="15" id="KW-1185">Reference proteome</keyword>
<keyword evidence="11 12" id="KW-0472">Membrane</keyword>
<keyword evidence="5 12" id="KW-0812">Transmembrane</keyword>
<organism evidence="14 15">
    <name type="scientific">Streptococcus criceti HS-6</name>
    <dbReference type="NCBI Taxonomy" id="873449"/>
    <lineage>
        <taxon>Bacteria</taxon>
        <taxon>Bacillati</taxon>
        <taxon>Bacillota</taxon>
        <taxon>Bacilli</taxon>
        <taxon>Lactobacillales</taxon>
        <taxon>Streptococcaceae</taxon>
        <taxon>Streptococcus</taxon>
    </lineage>
</organism>
<dbReference type="InterPro" id="IPR059000">
    <property type="entry name" value="ATPase_P-type_domA"/>
</dbReference>
<keyword evidence="7" id="KW-0067">ATP-binding</keyword>
<dbReference type="GO" id="GO:1902600">
    <property type="term" value="P:proton transmembrane transport"/>
    <property type="evidence" value="ECO:0007669"/>
    <property type="project" value="TreeGrafter"/>
</dbReference>
<keyword evidence="4" id="KW-0597">Phosphoprotein</keyword>
<comment type="similarity">
    <text evidence="2">Belongs to the cation transport ATPase (P-type) (TC 3.A.3) family. Type IIA subfamily.</text>
</comment>
<name>G5JQC3_STRCG</name>
<evidence type="ECO:0000256" key="2">
    <source>
        <dbReference type="ARBA" id="ARBA00005675"/>
    </source>
</evidence>
<dbReference type="NCBIfam" id="TIGR01494">
    <property type="entry name" value="ATPase_P-type"/>
    <property type="match status" value="1"/>
</dbReference>
<evidence type="ECO:0000256" key="8">
    <source>
        <dbReference type="ARBA" id="ARBA00022842"/>
    </source>
</evidence>
<evidence type="ECO:0000259" key="13">
    <source>
        <dbReference type="SMART" id="SM00831"/>
    </source>
</evidence>
<evidence type="ECO:0000256" key="10">
    <source>
        <dbReference type="ARBA" id="ARBA00022989"/>
    </source>
</evidence>
<gene>
    <name evidence="14" type="ORF">STRCR_1806</name>
</gene>